<feature type="domain" description="HD" evidence="8">
    <location>
        <begin position="348"/>
        <end position="441"/>
    </location>
</feature>
<comment type="similarity">
    <text evidence="5">Belongs to the RNase Y family.</text>
</comment>
<keyword evidence="4 5" id="KW-0694">RNA-binding</keyword>
<dbReference type="PANTHER" id="PTHR12826">
    <property type="entry name" value="RIBONUCLEASE Y"/>
    <property type="match status" value="1"/>
</dbReference>
<dbReference type="InterPro" id="IPR003607">
    <property type="entry name" value="HD/PDEase_dom"/>
</dbReference>
<dbReference type="Proteomes" id="UP001628193">
    <property type="component" value="Unassembled WGS sequence"/>
</dbReference>
<dbReference type="SUPFAM" id="SSF54791">
    <property type="entry name" value="Eukaryotic type KH-domain (KH-domain type I)"/>
    <property type="match status" value="1"/>
</dbReference>
<sequence>MVGVLNRYAKGKSMEIVMLLVGVALGAAIPWAMMQQSRRQQANAMREREERIERMTRAAEEKVEQAGREAKLLAKSERLRVEEEVKEQFRERSEELEKLKQRFDKREEQLDRKFDQLDQREREVDRRRNQVEQEQRALDARKEACQRQEEAIVQRLEEVAGLTTEQAKGQLVGGLREDVRREAANFMKRAEDEAKESADRKAQEIMATAIQRLAGEFVVDRTVTVVPIASEETKGRIIGREGRNIRALEAATGCDLIIDDTPEAVVISGFNPVRRQVARQALEELIADGRIHPARIESVVRKAEKNVNNEIREAGEQAIFELGLSGIHPDIVKMVGTLKFRTSYTQNVLSHSVEVARFAGMMAEELGLDFALARRCGLLHDIGKAMDHEIQGSHAVIGGQYAKKYKEHPLVVNAIWSHHFDIEPISVYGPLINAADALSAARPGARRENVETYIKRLEMLESLAMDFPGVEKAFAIQAGRELRVMVAYDRVKDEGALTLASEIANRVENEMTYPGQIRVTVIREMRATAVAQ</sequence>
<keyword evidence="10" id="KW-1185">Reference proteome</keyword>
<keyword evidence="2 5" id="KW-0255">Endonuclease</keyword>
<dbReference type="SMART" id="SM00322">
    <property type="entry name" value="KH"/>
    <property type="match status" value="1"/>
</dbReference>
<dbReference type="NCBIfam" id="TIGR00277">
    <property type="entry name" value="HDIG"/>
    <property type="match status" value="1"/>
</dbReference>
<dbReference type="EMBL" id="BAAFGK010000004">
    <property type="protein sequence ID" value="GAB0058196.1"/>
    <property type="molecule type" value="Genomic_DNA"/>
</dbReference>
<dbReference type="InterPro" id="IPR004088">
    <property type="entry name" value="KH_dom_type_1"/>
</dbReference>
<dbReference type="PANTHER" id="PTHR12826:SF15">
    <property type="entry name" value="RIBONUCLEASE Y"/>
    <property type="match status" value="1"/>
</dbReference>
<dbReference type="HAMAP" id="MF_00335">
    <property type="entry name" value="RNase_Y"/>
    <property type="match status" value="1"/>
</dbReference>
<dbReference type="SMART" id="SM00471">
    <property type="entry name" value="HDc"/>
    <property type="match status" value="1"/>
</dbReference>
<dbReference type="PROSITE" id="PS50084">
    <property type="entry name" value="KH_TYPE_1"/>
    <property type="match status" value="1"/>
</dbReference>
<dbReference type="Pfam" id="PF01966">
    <property type="entry name" value="HD"/>
    <property type="match status" value="1"/>
</dbReference>
<dbReference type="InterPro" id="IPR006674">
    <property type="entry name" value="HD_domain"/>
</dbReference>
<keyword evidence="5" id="KW-1133">Transmembrane helix</keyword>
<gene>
    <name evidence="5 9" type="primary">rny</name>
    <name evidence="9" type="ORF">SIID45300_02540</name>
</gene>
<evidence type="ECO:0000256" key="3">
    <source>
        <dbReference type="ARBA" id="ARBA00022801"/>
    </source>
</evidence>
<evidence type="ECO:0000256" key="5">
    <source>
        <dbReference type="HAMAP-Rule" id="MF_00335"/>
    </source>
</evidence>
<dbReference type="GO" id="GO:0016787">
    <property type="term" value="F:hydrolase activity"/>
    <property type="evidence" value="ECO:0007669"/>
    <property type="project" value="UniProtKB-KW"/>
</dbReference>
<evidence type="ECO:0000256" key="1">
    <source>
        <dbReference type="ARBA" id="ARBA00022722"/>
    </source>
</evidence>
<dbReference type="NCBIfam" id="TIGR03319">
    <property type="entry name" value="RNase_Y"/>
    <property type="match status" value="1"/>
</dbReference>
<dbReference type="CDD" id="cd22431">
    <property type="entry name" value="KH-I_RNaseY"/>
    <property type="match status" value="1"/>
</dbReference>
<keyword evidence="1 5" id="KW-0540">Nuclease</keyword>
<evidence type="ECO:0000256" key="2">
    <source>
        <dbReference type="ARBA" id="ARBA00022759"/>
    </source>
</evidence>
<evidence type="ECO:0000313" key="9">
    <source>
        <dbReference type="EMBL" id="GAB0058196.1"/>
    </source>
</evidence>
<dbReference type="InterPro" id="IPR006675">
    <property type="entry name" value="HDIG_dom"/>
</dbReference>
<accession>A0ABQ0CBD8</accession>
<feature type="transmembrane region" description="Helical" evidence="5">
    <location>
        <begin position="16"/>
        <end position="34"/>
    </location>
</feature>
<keyword evidence="5" id="KW-0472">Membrane</keyword>
<protein>
    <recommendedName>
        <fullName evidence="5 6">Ribonuclease Y</fullName>
        <shortName evidence="5">RNase Y</shortName>
        <ecNumber evidence="5 6">3.1.-.-</ecNumber>
    </recommendedName>
</protein>
<keyword evidence="5" id="KW-1003">Cell membrane</keyword>
<dbReference type="PROSITE" id="PS51831">
    <property type="entry name" value="HD"/>
    <property type="match status" value="1"/>
</dbReference>
<comment type="subcellular location">
    <subcellularLocation>
        <location evidence="5">Cell membrane</location>
        <topology evidence="5">Single-pass membrane protein</topology>
    </subcellularLocation>
</comment>
<dbReference type="InterPro" id="IPR017705">
    <property type="entry name" value="Ribonuclease_Y"/>
</dbReference>
<dbReference type="Gene3D" id="1.10.3210.10">
    <property type="entry name" value="Hypothetical protein af1432"/>
    <property type="match status" value="1"/>
</dbReference>
<dbReference type="InterPro" id="IPR022711">
    <property type="entry name" value="RNase_Y_N"/>
</dbReference>
<comment type="function">
    <text evidence="5">Endoribonuclease that initiates mRNA decay.</text>
</comment>
<dbReference type="Pfam" id="PF00013">
    <property type="entry name" value="KH_1"/>
    <property type="match status" value="1"/>
</dbReference>
<evidence type="ECO:0000259" key="8">
    <source>
        <dbReference type="PROSITE" id="PS51831"/>
    </source>
</evidence>
<organism evidence="9 10">
    <name type="scientific">Candidatus Magnetaquiglobus chichijimensis</name>
    <dbReference type="NCBI Taxonomy" id="3141448"/>
    <lineage>
        <taxon>Bacteria</taxon>
        <taxon>Pseudomonadati</taxon>
        <taxon>Pseudomonadota</taxon>
        <taxon>Magnetococcia</taxon>
        <taxon>Magnetococcales</taxon>
        <taxon>Candidatus Magnetaquicoccaceae</taxon>
        <taxon>Candidatus Magnetaquiglobus</taxon>
    </lineage>
</organism>
<evidence type="ECO:0000313" key="10">
    <source>
        <dbReference type="Proteomes" id="UP001628193"/>
    </source>
</evidence>
<dbReference type="InterPro" id="IPR036612">
    <property type="entry name" value="KH_dom_type_1_sf"/>
</dbReference>
<proteinExistence type="inferred from homology"/>
<feature type="coiled-coil region" evidence="7">
    <location>
        <begin position="42"/>
        <end position="151"/>
    </location>
</feature>
<evidence type="ECO:0000256" key="6">
    <source>
        <dbReference type="NCBIfam" id="TIGR03319"/>
    </source>
</evidence>
<dbReference type="EC" id="3.1.-.-" evidence="5 6"/>
<dbReference type="InterPro" id="IPR004087">
    <property type="entry name" value="KH_dom"/>
</dbReference>
<keyword evidence="5" id="KW-0812">Transmembrane</keyword>
<keyword evidence="3 5" id="KW-0378">Hydrolase</keyword>
<reference evidence="9 10" key="1">
    <citation type="submission" date="2024-09" db="EMBL/GenBank/DDBJ databases">
        <title>Draft genome sequence of Candidatus Magnetaquicoccaceae bacterium FCR-1.</title>
        <authorList>
            <person name="Shimoshige H."/>
            <person name="Shimamura S."/>
            <person name="Taoka A."/>
            <person name="Kobayashi H."/>
            <person name="Maekawa T."/>
        </authorList>
    </citation>
    <scope>NUCLEOTIDE SEQUENCE [LARGE SCALE GENOMIC DNA]</scope>
    <source>
        <strain evidence="9 10">FCR-1</strain>
    </source>
</reference>
<keyword evidence="7" id="KW-0175">Coiled coil</keyword>
<evidence type="ECO:0000256" key="7">
    <source>
        <dbReference type="SAM" id="Coils"/>
    </source>
</evidence>
<comment type="caution">
    <text evidence="9">The sequence shown here is derived from an EMBL/GenBank/DDBJ whole genome shotgun (WGS) entry which is preliminary data.</text>
</comment>
<dbReference type="Gene3D" id="3.30.1370.10">
    <property type="entry name" value="K Homology domain, type 1"/>
    <property type="match status" value="1"/>
</dbReference>
<dbReference type="CDD" id="cd00077">
    <property type="entry name" value="HDc"/>
    <property type="match status" value="1"/>
</dbReference>
<dbReference type="Pfam" id="PF12072">
    <property type="entry name" value="RNase_Y_N"/>
    <property type="match status" value="1"/>
</dbReference>
<evidence type="ECO:0000256" key="4">
    <source>
        <dbReference type="ARBA" id="ARBA00022884"/>
    </source>
</evidence>
<dbReference type="SUPFAM" id="SSF109604">
    <property type="entry name" value="HD-domain/PDEase-like"/>
    <property type="match status" value="1"/>
</dbReference>
<name>A0ABQ0CBD8_9PROT</name>